<evidence type="ECO:0000313" key="1">
    <source>
        <dbReference type="EMBL" id="MBW0464865.1"/>
    </source>
</evidence>
<comment type="caution">
    <text evidence="1">The sequence shown here is derived from an EMBL/GenBank/DDBJ whole genome shotgun (WGS) entry which is preliminary data.</text>
</comment>
<reference evidence="1" key="1">
    <citation type="submission" date="2021-03" db="EMBL/GenBank/DDBJ databases">
        <title>Draft genome sequence of rust myrtle Austropuccinia psidii MF-1, a brazilian biotype.</title>
        <authorList>
            <person name="Quecine M.C."/>
            <person name="Pachon D.M.R."/>
            <person name="Bonatelli M.L."/>
            <person name="Correr F.H."/>
            <person name="Franceschini L.M."/>
            <person name="Leite T.F."/>
            <person name="Margarido G.R.A."/>
            <person name="Almeida C.A."/>
            <person name="Ferrarezi J.A."/>
            <person name="Labate C.A."/>
        </authorList>
    </citation>
    <scope>NUCLEOTIDE SEQUENCE</scope>
    <source>
        <strain evidence="1">MF-1</strain>
    </source>
</reference>
<organism evidence="1 2">
    <name type="scientific">Austropuccinia psidii MF-1</name>
    <dbReference type="NCBI Taxonomy" id="1389203"/>
    <lineage>
        <taxon>Eukaryota</taxon>
        <taxon>Fungi</taxon>
        <taxon>Dikarya</taxon>
        <taxon>Basidiomycota</taxon>
        <taxon>Pucciniomycotina</taxon>
        <taxon>Pucciniomycetes</taxon>
        <taxon>Pucciniales</taxon>
        <taxon>Sphaerophragmiaceae</taxon>
        <taxon>Austropuccinia</taxon>
    </lineage>
</organism>
<protein>
    <submittedName>
        <fullName evidence="1">Uncharacterized protein</fullName>
    </submittedName>
</protein>
<sequence>MVESLLYPSNPIKHFWENILFEPISLVPYDVIAPKPYVAPTSNSTNPLGMKQGAVEYLSSCLSKFKQGETQLIIEGGGADNEILKKLHKDLEDLMDTVLHLMIAYNMVYAHAKV</sequence>
<dbReference type="Proteomes" id="UP000765509">
    <property type="component" value="Unassembled WGS sequence"/>
</dbReference>
<dbReference type="EMBL" id="AVOT02000901">
    <property type="protein sequence ID" value="MBW0464865.1"/>
    <property type="molecule type" value="Genomic_DNA"/>
</dbReference>
<evidence type="ECO:0000313" key="2">
    <source>
        <dbReference type="Proteomes" id="UP000765509"/>
    </source>
</evidence>
<dbReference type="OrthoDB" id="3162621at2759"/>
<name>A0A9Q3BH89_9BASI</name>
<proteinExistence type="predicted"/>
<dbReference type="AlphaFoldDB" id="A0A9Q3BH89"/>
<keyword evidence="2" id="KW-1185">Reference proteome</keyword>
<accession>A0A9Q3BH89</accession>
<gene>
    <name evidence="1" type="ORF">O181_004580</name>
</gene>